<dbReference type="EMBL" id="BOOJ01000032">
    <property type="protein sequence ID" value="GIH93443.1"/>
    <property type="molecule type" value="Genomic_DNA"/>
</dbReference>
<keyword evidence="1" id="KW-0472">Membrane</keyword>
<feature type="transmembrane region" description="Helical" evidence="1">
    <location>
        <begin position="117"/>
        <end position="144"/>
    </location>
</feature>
<dbReference type="RefSeq" id="WP_204065598.1">
    <property type="nucleotide sequence ID" value="NZ_BOOJ01000032.1"/>
</dbReference>
<dbReference type="Proteomes" id="UP000619788">
    <property type="component" value="Unassembled WGS sequence"/>
</dbReference>
<reference evidence="2 3" key="1">
    <citation type="submission" date="2021-01" db="EMBL/GenBank/DDBJ databases">
        <title>Whole genome shotgun sequence of Planobispora siamensis NBRC 107568.</title>
        <authorList>
            <person name="Komaki H."/>
            <person name="Tamura T."/>
        </authorList>
    </citation>
    <scope>NUCLEOTIDE SEQUENCE [LARGE SCALE GENOMIC DNA]</scope>
    <source>
        <strain evidence="2 3">NBRC 107568</strain>
    </source>
</reference>
<accession>A0A8J3SFT2</accession>
<proteinExistence type="predicted"/>
<gene>
    <name evidence="2" type="ORF">Psi01_40730</name>
</gene>
<keyword evidence="1" id="KW-1133">Transmembrane helix</keyword>
<feature type="transmembrane region" description="Helical" evidence="1">
    <location>
        <begin position="164"/>
        <end position="186"/>
    </location>
</feature>
<feature type="transmembrane region" description="Helical" evidence="1">
    <location>
        <begin position="81"/>
        <end position="105"/>
    </location>
</feature>
<dbReference type="AlphaFoldDB" id="A0A8J3SFT2"/>
<keyword evidence="1" id="KW-0812">Transmembrane</keyword>
<evidence type="ECO:0000313" key="3">
    <source>
        <dbReference type="Proteomes" id="UP000619788"/>
    </source>
</evidence>
<organism evidence="2 3">
    <name type="scientific">Planobispora siamensis</name>
    <dbReference type="NCBI Taxonomy" id="936338"/>
    <lineage>
        <taxon>Bacteria</taxon>
        <taxon>Bacillati</taxon>
        <taxon>Actinomycetota</taxon>
        <taxon>Actinomycetes</taxon>
        <taxon>Streptosporangiales</taxon>
        <taxon>Streptosporangiaceae</taxon>
        <taxon>Planobispora</taxon>
    </lineage>
</organism>
<evidence type="ECO:0000313" key="2">
    <source>
        <dbReference type="EMBL" id="GIH93443.1"/>
    </source>
</evidence>
<name>A0A8J3SFT2_9ACTN</name>
<keyword evidence="3" id="KW-1185">Reference proteome</keyword>
<protein>
    <submittedName>
        <fullName evidence="2">Uncharacterized protein</fullName>
    </submittedName>
</protein>
<comment type="caution">
    <text evidence="2">The sequence shown here is derived from an EMBL/GenBank/DDBJ whole genome shotgun (WGS) entry which is preliminary data.</text>
</comment>
<evidence type="ECO:0000256" key="1">
    <source>
        <dbReference type="SAM" id="Phobius"/>
    </source>
</evidence>
<sequence length="201" mass="20923">MITFLDRHATGRAVAAAAAALAALLGAMYAATTAFYDATGVGILNLLGARNFAEPRSGGYSAEVAYAWLTAYGPDGRRDHLLILLLDIPLVLAFTAFTALGLRYAAVRLPVPGRLRALIPVLPVTGAVLNYAEDIGITVLIAGYPDRLDGLAAVLSAVNAAKSMTYMTALLTTLIALAALAVAAVWRRVRAARCPADQAGL</sequence>